<dbReference type="SMART" id="SM00382">
    <property type="entry name" value="AAA"/>
    <property type="match status" value="1"/>
</dbReference>
<comment type="cofactor">
    <cofactor evidence="1">
        <name>Zn(2+)</name>
        <dbReference type="ChEBI" id="CHEBI:29105"/>
    </cofactor>
</comment>
<gene>
    <name evidence="16" type="ORF">UU59_C0022G0003</name>
</gene>
<dbReference type="InterPro" id="IPR027417">
    <property type="entry name" value="P-loop_NTPase"/>
</dbReference>
<feature type="transmembrane region" description="Helical" evidence="14">
    <location>
        <begin position="128"/>
        <end position="146"/>
    </location>
</feature>
<evidence type="ECO:0000313" key="16">
    <source>
        <dbReference type="EMBL" id="KKS06739.1"/>
    </source>
</evidence>
<evidence type="ECO:0000259" key="15">
    <source>
        <dbReference type="SMART" id="SM00382"/>
    </source>
</evidence>
<dbReference type="EMBL" id="LCBF01000022">
    <property type="protein sequence ID" value="KKS06739.1"/>
    <property type="molecule type" value="Genomic_DNA"/>
</dbReference>
<dbReference type="PANTHER" id="PTHR23076:SF97">
    <property type="entry name" value="ATP-DEPENDENT ZINC METALLOPROTEASE YME1L1"/>
    <property type="match status" value="1"/>
</dbReference>
<keyword evidence="10 14" id="KW-1133">Transmembrane helix</keyword>
<dbReference type="InterPro" id="IPR003960">
    <property type="entry name" value="ATPase_AAA_CS"/>
</dbReference>
<evidence type="ECO:0000256" key="7">
    <source>
        <dbReference type="ARBA" id="ARBA00022801"/>
    </source>
</evidence>
<dbReference type="InterPro" id="IPR003593">
    <property type="entry name" value="AAA+_ATPase"/>
</dbReference>
<dbReference type="GO" id="GO:0016887">
    <property type="term" value="F:ATP hydrolysis activity"/>
    <property type="evidence" value="ECO:0007669"/>
    <property type="project" value="InterPro"/>
</dbReference>
<sequence>MANKNGSNKNGNIPFIGNVNPRSPWGNVFFYVFLAILLFMIFGGSGSFSQKPEQVGVNELVQLIKEEKVQDVVVAGDKLEVQLKDGTKLLAEKESSISFDQILFNNEVDRSKIAGTVKIEHRVSFEQILTPLLMFGFPLIILFFIFKQMRGANSDITSFGKSRARLFKKGDTQITFDDVAGNEEAKTEMMEIVDFLKNPEKYRKLGARIPKGILLVGPSGVGKTLLAKAIAGEANVPFYSVAGSEFMEMLVGVGSSRVRDLFDVARSNQPSLIFIDEIDAIGRQRGMGIGGGHDEREQTLNQILIEMDGFDTRTDVIVLAATNRPDMLDPALIRPGRFDRRITVMLPDLKDREAIIKIHRTDSAEDGGFQRCRH</sequence>
<accession>A0A0G0W178</accession>
<comment type="similarity">
    <text evidence="2">In the C-terminal section; belongs to the peptidase M41 family.</text>
</comment>
<evidence type="ECO:0000256" key="14">
    <source>
        <dbReference type="SAM" id="Phobius"/>
    </source>
</evidence>
<evidence type="ECO:0000256" key="2">
    <source>
        <dbReference type="ARBA" id="ARBA00010044"/>
    </source>
</evidence>
<dbReference type="PANTHER" id="PTHR23076">
    <property type="entry name" value="METALLOPROTEASE M41 FTSH"/>
    <property type="match status" value="1"/>
</dbReference>
<dbReference type="CDD" id="cd19501">
    <property type="entry name" value="RecA-like_FtsH"/>
    <property type="match status" value="1"/>
</dbReference>
<evidence type="ECO:0000256" key="4">
    <source>
        <dbReference type="ARBA" id="ARBA00022692"/>
    </source>
</evidence>
<keyword evidence="11 16" id="KW-0482">Metalloprotease</keyword>
<organism evidence="16 17">
    <name type="scientific">candidate division WWE3 bacterium GW2011_GWE1_41_27</name>
    <dbReference type="NCBI Taxonomy" id="1619131"/>
    <lineage>
        <taxon>Bacteria</taxon>
        <taxon>Katanobacteria</taxon>
    </lineage>
</organism>
<keyword evidence="12 14" id="KW-0472">Membrane</keyword>
<evidence type="ECO:0000256" key="6">
    <source>
        <dbReference type="ARBA" id="ARBA00022741"/>
    </source>
</evidence>
<evidence type="ECO:0000256" key="13">
    <source>
        <dbReference type="RuleBase" id="RU003651"/>
    </source>
</evidence>
<dbReference type="GO" id="GO:0004176">
    <property type="term" value="F:ATP-dependent peptidase activity"/>
    <property type="evidence" value="ECO:0007669"/>
    <property type="project" value="InterPro"/>
</dbReference>
<keyword evidence="5" id="KW-0479">Metal-binding</keyword>
<name>A0A0G0W178_UNCKA</name>
<dbReference type="InterPro" id="IPR011546">
    <property type="entry name" value="Pept_M41_FtsH_extracell"/>
</dbReference>
<evidence type="ECO:0000313" key="17">
    <source>
        <dbReference type="Proteomes" id="UP000034544"/>
    </source>
</evidence>
<evidence type="ECO:0000256" key="12">
    <source>
        <dbReference type="ARBA" id="ARBA00023136"/>
    </source>
</evidence>
<evidence type="ECO:0000256" key="11">
    <source>
        <dbReference type="ARBA" id="ARBA00023049"/>
    </source>
</evidence>
<dbReference type="GO" id="GO:0004222">
    <property type="term" value="F:metalloendopeptidase activity"/>
    <property type="evidence" value="ECO:0007669"/>
    <property type="project" value="InterPro"/>
</dbReference>
<evidence type="ECO:0000256" key="8">
    <source>
        <dbReference type="ARBA" id="ARBA00022833"/>
    </source>
</evidence>
<feature type="transmembrane region" description="Helical" evidence="14">
    <location>
        <begin position="28"/>
        <end position="48"/>
    </location>
</feature>
<reference evidence="16 17" key="1">
    <citation type="journal article" date="2015" name="Nature">
        <title>rRNA introns, odd ribosomes, and small enigmatic genomes across a large radiation of phyla.</title>
        <authorList>
            <person name="Brown C.T."/>
            <person name="Hug L.A."/>
            <person name="Thomas B.C."/>
            <person name="Sharon I."/>
            <person name="Castelle C.J."/>
            <person name="Singh A."/>
            <person name="Wilkins M.J."/>
            <person name="Williams K.H."/>
            <person name="Banfield J.F."/>
        </authorList>
    </citation>
    <scope>NUCLEOTIDE SEQUENCE [LARGE SCALE GENOMIC DNA]</scope>
</reference>
<dbReference type="FunFam" id="3.40.50.300:FF:000001">
    <property type="entry name" value="ATP-dependent zinc metalloprotease FtsH"/>
    <property type="match status" value="1"/>
</dbReference>
<dbReference type="GO" id="GO:0008270">
    <property type="term" value="F:zinc ion binding"/>
    <property type="evidence" value="ECO:0007669"/>
    <property type="project" value="InterPro"/>
</dbReference>
<dbReference type="Pfam" id="PF00004">
    <property type="entry name" value="AAA"/>
    <property type="match status" value="1"/>
</dbReference>
<dbReference type="GO" id="GO:0030163">
    <property type="term" value="P:protein catabolic process"/>
    <property type="evidence" value="ECO:0007669"/>
    <property type="project" value="TreeGrafter"/>
</dbReference>
<evidence type="ECO:0000256" key="9">
    <source>
        <dbReference type="ARBA" id="ARBA00022840"/>
    </source>
</evidence>
<protein>
    <submittedName>
        <fullName evidence="16">ATP-dependent zinc metalloprotease FtsH</fullName>
    </submittedName>
</protein>
<dbReference type="Gene3D" id="3.40.50.300">
    <property type="entry name" value="P-loop containing nucleotide triphosphate hydrolases"/>
    <property type="match status" value="1"/>
</dbReference>
<comment type="caution">
    <text evidence="16">The sequence shown here is derived from an EMBL/GenBank/DDBJ whole genome shotgun (WGS) entry which is preliminary data.</text>
</comment>
<keyword evidence="8" id="KW-0862">Zinc</keyword>
<comment type="similarity">
    <text evidence="13">Belongs to the AAA ATPase family.</text>
</comment>
<dbReference type="PATRIC" id="fig|1619131.3.peg.497"/>
<dbReference type="InterPro" id="IPR003959">
    <property type="entry name" value="ATPase_AAA_core"/>
</dbReference>
<dbReference type="Proteomes" id="UP000034544">
    <property type="component" value="Unassembled WGS sequence"/>
</dbReference>
<dbReference type="GO" id="GO:0005886">
    <property type="term" value="C:plasma membrane"/>
    <property type="evidence" value="ECO:0007669"/>
    <property type="project" value="TreeGrafter"/>
</dbReference>
<keyword evidence="6 13" id="KW-0547">Nucleotide-binding</keyword>
<evidence type="ECO:0000256" key="3">
    <source>
        <dbReference type="ARBA" id="ARBA00022670"/>
    </source>
</evidence>
<keyword evidence="4 14" id="KW-0812">Transmembrane</keyword>
<dbReference type="GO" id="GO:0005524">
    <property type="term" value="F:ATP binding"/>
    <property type="evidence" value="ECO:0007669"/>
    <property type="project" value="UniProtKB-KW"/>
</dbReference>
<keyword evidence="9 13" id="KW-0067">ATP-binding</keyword>
<dbReference type="Gene3D" id="1.10.8.60">
    <property type="match status" value="1"/>
</dbReference>
<keyword evidence="7" id="KW-0378">Hydrolase</keyword>
<dbReference type="PROSITE" id="PS00674">
    <property type="entry name" value="AAA"/>
    <property type="match status" value="1"/>
</dbReference>
<dbReference type="GO" id="GO:0006508">
    <property type="term" value="P:proteolysis"/>
    <property type="evidence" value="ECO:0007669"/>
    <property type="project" value="UniProtKB-KW"/>
</dbReference>
<keyword evidence="3 16" id="KW-0645">Protease</keyword>
<dbReference type="AlphaFoldDB" id="A0A0G0W178"/>
<dbReference type="SUPFAM" id="SSF52540">
    <property type="entry name" value="P-loop containing nucleoside triphosphate hydrolases"/>
    <property type="match status" value="1"/>
</dbReference>
<proteinExistence type="inferred from homology"/>
<feature type="domain" description="AAA+ ATPase" evidence="15">
    <location>
        <begin position="209"/>
        <end position="348"/>
    </location>
</feature>
<dbReference type="Pfam" id="PF06480">
    <property type="entry name" value="FtsH_ext"/>
    <property type="match status" value="1"/>
</dbReference>
<evidence type="ECO:0000256" key="5">
    <source>
        <dbReference type="ARBA" id="ARBA00022723"/>
    </source>
</evidence>
<evidence type="ECO:0000256" key="10">
    <source>
        <dbReference type="ARBA" id="ARBA00022989"/>
    </source>
</evidence>
<evidence type="ECO:0000256" key="1">
    <source>
        <dbReference type="ARBA" id="ARBA00001947"/>
    </source>
</evidence>